<feature type="transmembrane region" description="Helical" evidence="7">
    <location>
        <begin position="20"/>
        <end position="42"/>
    </location>
</feature>
<name>A0A9D1W271_9FIRM</name>
<evidence type="ECO:0000256" key="2">
    <source>
        <dbReference type="ARBA" id="ARBA00022475"/>
    </source>
</evidence>
<feature type="binding site" evidence="7">
    <location>
        <position position="135"/>
    </location>
    <ligand>
        <name>a 1,2-diacyl-sn-glycero-3-phospho-(1'-sn-glycerol)</name>
        <dbReference type="ChEBI" id="CHEBI:64716"/>
    </ligand>
</feature>
<protein>
    <recommendedName>
        <fullName evidence="7">Phosphatidylglycerol--prolipoprotein diacylglyceryl transferase</fullName>
        <ecNumber evidence="7">2.5.1.145</ecNumber>
    </recommendedName>
</protein>
<comment type="function">
    <text evidence="7">Catalyzes the transfer of the diacylglyceryl group from phosphatidylglycerol to the sulfhydryl group of the N-terminal cysteine of a prolipoprotein, the first step in the formation of mature lipoproteins.</text>
</comment>
<evidence type="ECO:0000256" key="7">
    <source>
        <dbReference type="HAMAP-Rule" id="MF_01147"/>
    </source>
</evidence>
<reference evidence="9" key="1">
    <citation type="journal article" date="2021" name="PeerJ">
        <title>Extensive microbial diversity within the chicken gut microbiome revealed by metagenomics and culture.</title>
        <authorList>
            <person name="Gilroy R."/>
            <person name="Ravi A."/>
            <person name="Getino M."/>
            <person name="Pursley I."/>
            <person name="Horton D.L."/>
            <person name="Alikhan N.F."/>
            <person name="Baker D."/>
            <person name="Gharbi K."/>
            <person name="Hall N."/>
            <person name="Watson M."/>
            <person name="Adriaenssens E.M."/>
            <person name="Foster-Nyarko E."/>
            <person name="Jarju S."/>
            <person name="Secka A."/>
            <person name="Antonio M."/>
            <person name="Oren A."/>
            <person name="Chaudhuri R.R."/>
            <person name="La Ragione R."/>
            <person name="Hildebrand F."/>
            <person name="Pallen M.J."/>
        </authorList>
    </citation>
    <scope>NUCLEOTIDE SEQUENCE</scope>
    <source>
        <strain evidence="9">2189</strain>
    </source>
</reference>
<comment type="catalytic activity">
    <reaction evidence="7">
        <text>L-cysteinyl-[prolipoprotein] + a 1,2-diacyl-sn-glycero-3-phospho-(1'-sn-glycerol) = an S-1,2-diacyl-sn-glyceryl-L-cysteinyl-[prolipoprotein] + sn-glycerol 1-phosphate + H(+)</text>
        <dbReference type="Rhea" id="RHEA:56712"/>
        <dbReference type="Rhea" id="RHEA-COMP:14679"/>
        <dbReference type="Rhea" id="RHEA-COMP:14680"/>
        <dbReference type="ChEBI" id="CHEBI:15378"/>
        <dbReference type="ChEBI" id="CHEBI:29950"/>
        <dbReference type="ChEBI" id="CHEBI:57685"/>
        <dbReference type="ChEBI" id="CHEBI:64716"/>
        <dbReference type="ChEBI" id="CHEBI:140658"/>
        <dbReference type="EC" id="2.5.1.145"/>
    </reaction>
</comment>
<dbReference type="HAMAP" id="MF_01147">
    <property type="entry name" value="Lgt"/>
    <property type="match status" value="1"/>
</dbReference>
<keyword evidence="3 7" id="KW-0808">Transferase</keyword>
<proteinExistence type="inferred from homology"/>
<dbReference type="EMBL" id="DXEW01000034">
    <property type="protein sequence ID" value="HIX51034.1"/>
    <property type="molecule type" value="Genomic_DNA"/>
</dbReference>
<keyword evidence="5 7" id="KW-1133">Transmembrane helix</keyword>
<feature type="transmembrane region" description="Helical" evidence="7">
    <location>
        <begin position="173"/>
        <end position="193"/>
    </location>
</feature>
<dbReference type="GO" id="GO:0042158">
    <property type="term" value="P:lipoprotein biosynthetic process"/>
    <property type="evidence" value="ECO:0007669"/>
    <property type="project" value="UniProtKB-UniRule"/>
</dbReference>
<dbReference type="GO" id="GO:0005886">
    <property type="term" value="C:plasma membrane"/>
    <property type="evidence" value="ECO:0007669"/>
    <property type="project" value="UniProtKB-SubCell"/>
</dbReference>
<accession>A0A9D1W271</accession>
<gene>
    <name evidence="7 9" type="primary">lgt</name>
    <name evidence="9" type="ORF">H9851_07140</name>
</gene>
<dbReference type="Proteomes" id="UP000886847">
    <property type="component" value="Unassembled WGS sequence"/>
</dbReference>
<dbReference type="GO" id="GO:0008961">
    <property type="term" value="F:phosphatidylglycerol-prolipoprotein diacylglyceryl transferase activity"/>
    <property type="evidence" value="ECO:0007669"/>
    <property type="project" value="UniProtKB-UniRule"/>
</dbReference>
<reference evidence="9" key="2">
    <citation type="submission" date="2021-04" db="EMBL/GenBank/DDBJ databases">
        <authorList>
            <person name="Gilroy R."/>
        </authorList>
    </citation>
    <scope>NUCLEOTIDE SEQUENCE</scope>
    <source>
        <strain evidence="9">2189</strain>
    </source>
</reference>
<evidence type="ECO:0000256" key="4">
    <source>
        <dbReference type="ARBA" id="ARBA00022692"/>
    </source>
</evidence>
<feature type="transmembrane region" description="Helical" evidence="7">
    <location>
        <begin position="91"/>
        <end position="111"/>
    </location>
</feature>
<keyword evidence="2 7" id="KW-1003">Cell membrane</keyword>
<dbReference type="InterPro" id="IPR001640">
    <property type="entry name" value="Lgt"/>
</dbReference>
<comment type="caution">
    <text evidence="9">The sequence shown here is derived from an EMBL/GenBank/DDBJ whole genome shotgun (WGS) entry which is preliminary data.</text>
</comment>
<dbReference type="NCBIfam" id="TIGR00544">
    <property type="entry name" value="lgt"/>
    <property type="match status" value="1"/>
</dbReference>
<organism evidence="9 10">
    <name type="scientific">Candidatus Borkfalkia faecavium</name>
    <dbReference type="NCBI Taxonomy" id="2838508"/>
    <lineage>
        <taxon>Bacteria</taxon>
        <taxon>Bacillati</taxon>
        <taxon>Bacillota</taxon>
        <taxon>Clostridia</taxon>
        <taxon>Christensenellales</taxon>
        <taxon>Christensenellaceae</taxon>
        <taxon>Candidatus Borkfalkia</taxon>
    </lineage>
</organism>
<evidence type="ECO:0000256" key="1">
    <source>
        <dbReference type="ARBA" id="ARBA00007150"/>
    </source>
</evidence>
<evidence type="ECO:0000256" key="8">
    <source>
        <dbReference type="SAM" id="MobiDB-lite"/>
    </source>
</evidence>
<evidence type="ECO:0000256" key="5">
    <source>
        <dbReference type="ARBA" id="ARBA00022989"/>
    </source>
</evidence>
<comment type="similarity">
    <text evidence="1 7">Belongs to the Lgt family.</text>
</comment>
<feature type="transmembrane region" description="Helical" evidence="7">
    <location>
        <begin position="237"/>
        <end position="256"/>
    </location>
</feature>
<dbReference type="PROSITE" id="PS01311">
    <property type="entry name" value="LGT"/>
    <property type="match status" value="1"/>
</dbReference>
<evidence type="ECO:0000313" key="9">
    <source>
        <dbReference type="EMBL" id="HIX51034.1"/>
    </source>
</evidence>
<feature type="compositionally biased region" description="Low complexity" evidence="8">
    <location>
        <begin position="331"/>
        <end position="340"/>
    </location>
</feature>
<dbReference type="PANTHER" id="PTHR30589">
    <property type="entry name" value="PROLIPOPROTEIN DIACYLGLYCERYL TRANSFERASE"/>
    <property type="match status" value="1"/>
</dbReference>
<sequence length="364" mass="39995">MELSALVADNPHFTIFGYPIYYYAVIIVCGIILATVVVALLFKRRNIPTEWVLDLLLCILPLGIVGARTFFVLTDPSSDITEWFSTFRDGGLSIIGGVIGGSLGVVLFCLIHKINFFRVADCLVPGVILAQAIGRWGNFVNQEVYGAEVTNEALQWFPFAVFIEKTGEWHYAFFFYESMLNLVIFALLFVLMWKFKKKPSGLALAGYLFGYGTVRSIMEPLRDPQFILGSSMPISQVIALVMAFGGLTLAICLLIWNYKKYGRLFGADDEAEGSAVLPVYYTAEQRRKAEEERRRREAARAAVKKQGPPAPSQAGGTDGADAARQPEDGEAAPQAQADAPSQTNQTDAPQTKDAAPQVGKGEEQ</sequence>
<dbReference type="EC" id="2.5.1.145" evidence="7"/>
<comment type="subcellular location">
    <subcellularLocation>
        <location evidence="7">Cell membrane</location>
        <topology evidence="7">Multi-pass membrane protein</topology>
    </subcellularLocation>
</comment>
<feature type="compositionally biased region" description="Basic and acidic residues" evidence="8">
    <location>
        <begin position="287"/>
        <end position="299"/>
    </location>
</feature>
<feature type="region of interest" description="Disordered" evidence="8">
    <location>
        <begin position="287"/>
        <end position="364"/>
    </location>
</feature>
<comment type="pathway">
    <text evidence="7">Protein modification; lipoprotein biosynthesis (diacylglyceryl transfer).</text>
</comment>
<dbReference type="PANTHER" id="PTHR30589:SF0">
    <property type="entry name" value="PHOSPHATIDYLGLYCEROL--PROLIPOPROTEIN DIACYLGLYCERYL TRANSFERASE"/>
    <property type="match status" value="1"/>
</dbReference>
<evidence type="ECO:0000313" key="10">
    <source>
        <dbReference type="Proteomes" id="UP000886847"/>
    </source>
</evidence>
<feature type="transmembrane region" description="Helical" evidence="7">
    <location>
        <begin position="51"/>
        <end position="71"/>
    </location>
</feature>
<evidence type="ECO:0000256" key="3">
    <source>
        <dbReference type="ARBA" id="ARBA00022679"/>
    </source>
</evidence>
<dbReference type="Pfam" id="PF01790">
    <property type="entry name" value="LGT"/>
    <property type="match status" value="1"/>
</dbReference>
<keyword evidence="6 7" id="KW-0472">Membrane</keyword>
<keyword evidence="4 7" id="KW-0812">Transmembrane</keyword>
<evidence type="ECO:0000256" key="6">
    <source>
        <dbReference type="ARBA" id="ARBA00023136"/>
    </source>
</evidence>
<dbReference type="AlphaFoldDB" id="A0A9D1W271"/>